<organism evidence="1 2">
    <name type="scientific">Nannocystis pusilla</name>
    <dbReference type="NCBI Taxonomy" id="889268"/>
    <lineage>
        <taxon>Bacteria</taxon>
        <taxon>Pseudomonadati</taxon>
        <taxon>Myxococcota</taxon>
        <taxon>Polyangia</taxon>
        <taxon>Nannocystales</taxon>
        <taxon>Nannocystaceae</taxon>
        <taxon>Nannocystis</taxon>
    </lineage>
</organism>
<dbReference type="RefSeq" id="WP_267777714.1">
    <property type="nucleotide sequence ID" value="NZ_JAPNKE010000002.1"/>
</dbReference>
<evidence type="ECO:0000313" key="2">
    <source>
        <dbReference type="Proteomes" id="UP001150924"/>
    </source>
</evidence>
<dbReference type="AlphaFoldDB" id="A0A9X3F1L9"/>
<dbReference type="Proteomes" id="UP001150924">
    <property type="component" value="Unassembled WGS sequence"/>
</dbReference>
<comment type="caution">
    <text evidence="1">The sequence shown here is derived from an EMBL/GenBank/DDBJ whole genome shotgun (WGS) entry which is preliminary data.</text>
</comment>
<name>A0A9X3F1L9_9BACT</name>
<sequence length="228" mass="26305">MVVKLRALLEGRMTRAEVKAWTREVWPPGSGQGSPFTSPDANCVFDSILNLEERWGDHELVREVDLRAYLRWLGEGEAFLADDEALVVLERDLEDFAAQTGTEAIRWWLDGIGWCAAVRFCAPARGRPFVARGQFERPKWLGICTLRGDDLHDAIVDLFEALAIDDEDCWLIHPQVNLTRLPVWALWREDDNCNRFEVARFRSYAKAREQERMFTALGHKQVYWVDPA</sequence>
<dbReference type="EMBL" id="JAPNKE010000002">
    <property type="protein sequence ID" value="MCY1013640.1"/>
    <property type="molecule type" value="Genomic_DNA"/>
</dbReference>
<reference evidence="1" key="1">
    <citation type="submission" date="2022-11" db="EMBL/GenBank/DDBJ databases">
        <title>Minimal conservation of predation-associated metabolite biosynthetic gene clusters underscores biosynthetic potential of Myxococcota including descriptions for ten novel species: Archangium lansinium sp. nov., Myxococcus landrumus sp. nov., Nannocystis bai.</title>
        <authorList>
            <person name="Ahearne A."/>
            <person name="Stevens C."/>
            <person name="Phillips K."/>
        </authorList>
    </citation>
    <scope>NUCLEOTIDE SEQUENCE</scope>
    <source>
        <strain evidence="1">Na p29</strain>
    </source>
</reference>
<proteinExistence type="predicted"/>
<protein>
    <submittedName>
        <fullName evidence="1">Uncharacterized protein</fullName>
    </submittedName>
</protein>
<keyword evidence="2" id="KW-1185">Reference proteome</keyword>
<gene>
    <name evidence="1" type="ORF">OV079_50555</name>
</gene>
<accession>A0A9X3F1L9</accession>
<evidence type="ECO:0000313" key="1">
    <source>
        <dbReference type="EMBL" id="MCY1013640.1"/>
    </source>
</evidence>